<sequence>MTQKIKAAVHGGRAAPLPPRGSPCRPPRHSRHPRAPRRPIRYLSAEVSRCTSIMTTVDIKPVRDSLIDSTTTAHLDGWLRRRRDSFTWTDRRISIQ</sequence>
<gene>
    <name evidence="2" type="ORF">EVAR_48237_1</name>
</gene>
<proteinExistence type="predicted"/>
<accession>A0A4C1YIF1</accession>
<keyword evidence="3" id="KW-1185">Reference proteome</keyword>
<evidence type="ECO:0000256" key="1">
    <source>
        <dbReference type="SAM" id="MobiDB-lite"/>
    </source>
</evidence>
<dbReference type="AlphaFoldDB" id="A0A4C1YIF1"/>
<organism evidence="2 3">
    <name type="scientific">Eumeta variegata</name>
    <name type="common">Bagworm moth</name>
    <name type="synonym">Eumeta japonica</name>
    <dbReference type="NCBI Taxonomy" id="151549"/>
    <lineage>
        <taxon>Eukaryota</taxon>
        <taxon>Metazoa</taxon>
        <taxon>Ecdysozoa</taxon>
        <taxon>Arthropoda</taxon>
        <taxon>Hexapoda</taxon>
        <taxon>Insecta</taxon>
        <taxon>Pterygota</taxon>
        <taxon>Neoptera</taxon>
        <taxon>Endopterygota</taxon>
        <taxon>Lepidoptera</taxon>
        <taxon>Glossata</taxon>
        <taxon>Ditrysia</taxon>
        <taxon>Tineoidea</taxon>
        <taxon>Psychidae</taxon>
        <taxon>Oiketicinae</taxon>
        <taxon>Eumeta</taxon>
    </lineage>
</organism>
<feature type="region of interest" description="Disordered" evidence="1">
    <location>
        <begin position="1"/>
        <end position="37"/>
    </location>
</feature>
<protein>
    <submittedName>
        <fullName evidence="2">Uncharacterized protein</fullName>
    </submittedName>
</protein>
<feature type="compositionally biased region" description="Pro residues" evidence="1">
    <location>
        <begin position="16"/>
        <end position="25"/>
    </location>
</feature>
<evidence type="ECO:0000313" key="2">
    <source>
        <dbReference type="EMBL" id="GBP74187.1"/>
    </source>
</evidence>
<evidence type="ECO:0000313" key="3">
    <source>
        <dbReference type="Proteomes" id="UP000299102"/>
    </source>
</evidence>
<reference evidence="2 3" key="1">
    <citation type="journal article" date="2019" name="Commun. Biol.">
        <title>The bagworm genome reveals a unique fibroin gene that provides high tensile strength.</title>
        <authorList>
            <person name="Kono N."/>
            <person name="Nakamura H."/>
            <person name="Ohtoshi R."/>
            <person name="Tomita M."/>
            <person name="Numata K."/>
            <person name="Arakawa K."/>
        </authorList>
    </citation>
    <scope>NUCLEOTIDE SEQUENCE [LARGE SCALE GENOMIC DNA]</scope>
</reference>
<name>A0A4C1YIF1_EUMVA</name>
<dbReference type="EMBL" id="BGZK01001198">
    <property type="protein sequence ID" value="GBP74187.1"/>
    <property type="molecule type" value="Genomic_DNA"/>
</dbReference>
<feature type="compositionally biased region" description="Basic residues" evidence="1">
    <location>
        <begin position="26"/>
        <end position="37"/>
    </location>
</feature>
<dbReference type="Proteomes" id="UP000299102">
    <property type="component" value="Unassembled WGS sequence"/>
</dbReference>
<comment type="caution">
    <text evidence="2">The sequence shown here is derived from an EMBL/GenBank/DDBJ whole genome shotgun (WGS) entry which is preliminary data.</text>
</comment>